<feature type="transmembrane region" description="Helical" evidence="1">
    <location>
        <begin position="124"/>
        <end position="140"/>
    </location>
</feature>
<name>A0A558BMZ7_9BACT</name>
<dbReference type="AlphaFoldDB" id="A0A558BMZ7"/>
<comment type="caution">
    <text evidence="2">The sequence shown here is derived from an EMBL/GenBank/DDBJ whole genome shotgun (WGS) entry which is preliminary data.</text>
</comment>
<feature type="transmembrane region" description="Helical" evidence="1">
    <location>
        <begin position="265"/>
        <end position="284"/>
    </location>
</feature>
<keyword evidence="1" id="KW-1133">Transmembrane helix</keyword>
<feature type="transmembrane region" description="Helical" evidence="1">
    <location>
        <begin position="296"/>
        <end position="315"/>
    </location>
</feature>
<keyword evidence="3" id="KW-1185">Reference proteome</keyword>
<keyword evidence="1" id="KW-0472">Membrane</keyword>
<gene>
    <name evidence="2" type="ORF">FNT36_22230</name>
</gene>
<organism evidence="2 3">
    <name type="scientific">Hymenobacter setariae</name>
    <dbReference type="NCBI Taxonomy" id="2594794"/>
    <lineage>
        <taxon>Bacteria</taxon>
        <taxon>Pseudomonadati</taxon>
        <taxon>Bacteroidota</taxon>
        <taxon>Cytophagia</taxon>
        <taxon>Cytophagales</taxon>
        <taxon>Hymenobacteraceae</taxon>
        <taxon>Hymenobacter</taxon>
    </lineage>
</organism>
<feature type="transmembrane region" description="Helical" evidence="1">
    <location>
        <begin position="175"/>
        <end position="202"/>
    </location>
</feature>
<evidence type="ECO:0000256" key="1">
    <source>
        <dbReference type="SAM" id="Phobius"/>
    </source>
</evidence>
<feature type="transmembrane region" description="Helical" evidence="1">
    <location>
        <begin position="16"/>
        <end position="35"/>
    </location>
</feature>
<dbReference type="RefSeq" id="WP_144852341.1">
    <property type="nucleotide sequence ID" value="NZ_VMRJ01000006.1"/>
</dbReference>
<dbReference type="Proteomes" id="UP000317624">
    <property type="component" value="Unassembled WGS sequence"/>
</dbReference>
<feature type="transmembrane region" description="Helical" evidence="1">
    <location>
        <begin position="321"/>
        <end position="341"/>
    </location>
</feature>
<feature type="transmembrane region" description="Helical" evidence="1">
    <location>
        <begin position="147"/>
        <end position="169"/>
    </location>
</feature>
<reference evidence="2 3" key="1">
    <citation type="submission" date="2019-07" db="EMBL/GenBank/DDBJ databases">
        <title>Hymenobacter sp. straun FUR1 Genome sequencing and assembly.</title>
        <authorList>
            <person name="Chhetri G."/>
        </authorList>
    </citation>
    <scope>NUCLEOTIDE SEQUENCE [LARGE SCALE GENOMIC DNA]</scope>
    <source>
        <strain evidence="2 3">Fur1</strain>
    </source>
</reference>
<evidence type="ECO:0000313" key="3">
    <source>
        <dbReference type="Proteomes" id="UP000317624"/>
    </source>
</evidence>
<evidence type="ECO:0000313" key="2">
    <source>
        <dbReference type="EMBL" id="TVT37880.1"/>
    </source>
</evidence>
<accession>A0A558BMZ7</accession>
<feature type="transmembrane region" description="Helical" evidence="1">
    <location>
        <begin position="214"/>
        <end position="231"/>
    </location>
</feature>
<keyword evidence="1" id="KW-0812">Transmembrane</keyword>
<protein>
    <recommendedName>
        <fullName evidence="4">DUF2029 domain-containing protein</fullName>
    </recommendedName>
</protein>
<evidence type="ECO:0008006" key="4">
    <source>
        <dbReference type="Google" id="ProtNLM"/>
    </source>
</evidence>
<sequence length="351" mass="38031">MLGLAKLLEPGRGRRWLLPWALGLGMLLNLAYPMYRHYDFSHSLDTRSYLRLAAGRFDSVNVTRRYRVLVPAAAGILAQPIARVYGKIWPQRPAGEWPRRFAFFLVNCALLGAAGATWWRAARLAGASTGAVGVALLAVLSSRWAEYIAGLPLVDSLYLLVFGLSYYAWRRGPGAGWAVAAALLVGPLAKESFVFLLPWLGWYGRRALGWRGQLAALAVGVAALGAVHYFIDTAAGAAHTDTITNALAHRENILYSLRRAASPKGLGELLSIFGLFTLPVLLALGRPAGRRALAPVLGWAEALLFAVVVVHMLLSSELGRMGYLFAPVFTAALALVAQAAMDRFARQALPR</sequence>
<dbReference type="OrthoDB" id="874899at2"/>
<dbReference type="EMBL" id="VMRJ01000006">
    <property type="protein sequence ID" value="TVT37880.1"/>
    <property type="molecule type" value="Genomic_DNA"/>
</dbReference>
<feature type="transmembrane region" description="Helical" evidence="1">
    <location>
        <begin position="101"/>
        <end position="118"/>
    </location>
</feature>
<proteinExistence type="predicted"/>